<keyword evidence="1" id="KW-0812">Transmembrane</keyword>
<evidence type="ECO:0000256" key="1">
    <source>
        <dbReference type="SAM" id="Phobius"/>
    </source>
</evidence>
<geneLocation type="chloroplast" evidence="2"/>
<sequence length="63" mass="7642">MYLLDCIDDGKKMIFYMEKIKIVRDTVYCCLLQQRLNLILSIIYLTLKLYLLKVIMNLYFKLV</sequence>
<keyword evidence="2" id="KW-0150">Chloroplast</keyword>
<feature type="transmembrane region" description="Helical" evidence="1">
    <location>
        <begin position="38"/>
        <end position="60"/>
    </location>
</feature>
<gene>
    <name evidence="2" type="primary">orf328</name>
</gene>
<accession>A0AA51RCB2</accession>
<keyword evidence="2" id="KW-0934">Plastid</keyword>
<protein>
    <submittedName>
        <fullName evidence="2">Uncharacterized protein</fullName>
    </submittedName>
</protein>
<dbReference type="EMBL" id="OQ908870">
    <property type="protein sequence ID" value="WMP12155.1"/>
    <property type="molecule type" value="Genomic_DNA"/>
</dbReference>
<keyword evidence="1" id="KW-0472">Membrane</keyword>
<evidence type="ECO:0000313" key="2">
    <source>
        <dbReference type="EMBL" id="WMP12155.1"/>
    </source>
</evidence>
<dbReference type="AlphaFoldDB" id="A0AA51RCB2"/>
<organism evidence="2">
    <name type="scientific">Laurencia verruciformis</name>
    <dbReference type="NCBI Taxonomy" id="3073068"/>
    <lineage>
        <taxon>Eukaryota</taxon>
        <taxon>Rhodophyta</taxon>
        <taxon>Florideophyceae</taxon>
        <taxon>Rhodymeniophycidae</taxon>
        <taxon>Ceramiales</taxon>
        <taxon>Rhodomelaceae</taxon>
        <taxon>Laurencieae</taxon>
        <taxon>Laurencia</taxon>
    </lineage>
</organism>
<keyword evidence="1" id="KW-1133">Transmembrane helix</keyword>
<proteinExistence type="predicted"/>
<reference evidence="2" key="1">
    <citation type="journal article" date="2023" name="J. Phycol.">
        <title>Gene-rich plastid genomes of two parasitic red algal species, Laurencia australis and L. verruciformis (Rhodomelaceae, Ceramiales), and a taxonomic revision of Janczewskia.</title>
        <authorList>
            <person name="Preuss M."/>
            <person name="Diaz-Tapia P."/>
            <person name="Verbruggen H."/>
            <person name="Zuccarello G.C."/>
        </authorList>
    </citation>
    <scope>NUCLEOTIDE SEQUENCE</scope>
    <source>
        <strain evidence="2">PD4142</strain>
    </source>
</reference>
<name>A0AA51RCB2_9FLOR</name>